<sequence>GSVANGQTRYKGADRRVVRNSRGQDRQSSIRVRDQAGSDRKQTGCRYRGSWETYTKALNASLAIPYMHLLQSASGVLADCRSEPLVAESTRWPVLVLQPTRQLIPKTIGESIPDTSLQ</sequence>
<name>A0ABN9HJF9_9NEOB</name>
<feature type="compositionally biased region" description="Basic and acidic residues" evidence="1">
    <location>
        <begin position="31"/>
        <end position="42"/>
    </location>
</feature>
<feature type="compositionally biased region" description="Basic and acidic residues" evidence="1">
    <location>
        <begin position="11"/>
        <end position="25"/>
    </location>
</feature>
<evidence type="ECO:0000313" key="2">
    <source>
        <dbReference type="EMBL" id="CAI9621928.1"/>
    </source>
</evidence>
<reference evidence="2" key="1">
    <citation type="submission" date="2023-05" db="EMBL/GenBank/DDBJ databases">
        <authorList>
            <person name="Stuckert A."/>
        </authorList>
    </citation>
    <scope>NUCLEOTIDE SEQUENCE</scope>
</reference>
<accession>A0ABN9HJF9</accession>
<feature type="region of interest" description="Disordered" evidence="1">
    <location>
        <begin position="1"/>
        <end position="44"/>
    </location>
</feature>
<feature type="non-terminal residue" evidence="2">
    <location>
        <position position="1"/>
    </location>
</feature>
<dbReference type="Proteomes" id="UP001162483">
    <property type="component" value="Unassembled WGS sequence"/>
</dbReference>
<feature type="non-terminal residue" evidence="2">
    <location>
        <position position="118"/>
    </location>
</feature>
<evidence type="ECO:0000256" key="1">
    <source>
        <dbReference type="SAM" id="MobiDB-lite"/>
    </source>
</evidence>
<comment type="caution">
    <text evidence="2">The sequence shown here is derived from an EMBL/GenBank/DDBJ whole genome shotgun (WGS) entry which is preliminary data.</text>
</comment>
<protein>
    <submittedName>
        <fullName evidence="2">Uncharacterized protein</fullName>
    </submittedName>
</protein>
<organism evidence="2 3">
    <name type="scientific">Staurois parvus</name>
    <dbReference type="NCBI Taxonomy" id="386267"/>
    <lineage>
        <taxon>Eukaryota</taxon>
        <taxon>Metazoa</taxon>
        <taxon>Chordata</taxon>
        <taxon>Craniata</taxon>
        <taxon>Vertebrata</taxon>
        <taxon>Euteleostomi</taxon>
        <taxon>Amphibia</taxon>
        <taxon>Batrachia</taxon>
        <taxon>Anura</taxon>
        <taxon>Neobatrachia</taxon>
        <taxon>Ranoidea</taxon>
        <taxon>Ranidae</taxon>
        <taxon>Staurois</taxon>
    </lineage>
</organism>
<keyword evidence="3" id="KW-1185">Reference proteome</keyword>
<proteinExistence type="predicted"/>
<dbReference type="EMBL" id="CATNWA010021245">
    <property type="protein sequence ID" value="CAI9621928.1"/>
    <property type="molecule type" value="Genomic_DNA"/>
</dbReference>
<gene>
    <name evidence="2" type="ORF">SPARVUS_LOCUS16208205</name>
</gene>
<evidence type="ECO:0000313" key="3">
    <source>
        <dbReference type="Proteomes" id="UP001162483"/>
    </source>
</evidence>